<dbReference type="GO" id="GO:0046872">
    <property type="term" value="F:metal ion binding"/>
    <property type="evidence" value="ECO:0007669"/>
    <property type="project" value="UniProtKB-KW"/>
</dbReference>
<keyword evidence="2" id="KW-0862">Zinc</keyword>
<reference evidence="4" key="1">
    <citation type="submission" date="2022-11" db="UniProtKB">
        <authorList>
            <consortium name="WormBaseParasite"/>
        </authorList>
    </citation>
    <scope>IDENTIFICATION</scope>
</reference>
<evidence type="ECO:0000256" key="1">
    <source>
        <dbReference type="ARBA" id="ARBA00022723"/>
    </source>
</evidence>
<dbReference type="PROSITE" id="PS50143">
    <property type="entry name" value="BIR_REPEAT_2"/>
    <property type="match status" value="1"/>
</dbReference>
<accession>A0A915CEF1</accession>
<dbReference type="Proteomes" id="UP000887569">
    <property type="component" value="Unplaced"/>
</dbReference>
<protein>
    <submittedName>
        <fullName evidence="4">Uncharacterized protein</fullName>
    </submittedName>
</protein>
<evidence type="ECO:0000256" key="2">
    <source>
        <dbReference type="ARBA" id="ARBA00022833"/>
    </source>
</evidence>
<dbReference type="Pfam" id="PF00653">
    <property type="entry name" value="BIR"/>
    <property type="match status" value="1"/>
</dbReference>
<keyword evidence="1" id="KW-0479">Metal-binding</keyword>
<dbReference type="AlphaFoldDB" id="A0A915CEF1"/>
<dbReference type="SUPFAM" id="SSF57924">
    <property type="entry name" value="Inhibitor of apoptosis (IAP) repeat"/>
    <property type="match status" value="1"/>
</dbReference>
<evidence type="ECO:0000313" key="3">
    <source>
        <dbReference type="Proteomes" id="UP000887569"/>
    </source>
</evidence>
<keyword evidence="3" id="KW-1185">Reference proteome</keyword>
<proteinExistence type="predicted"/>
<dbReference type="InterPro" id="IPR051190">
    <property type="entry name" value="Baculoviral_IAP"/>
</dbReference>
<organism evidence="3 4">
    <name type="scientific">Parascaris univalens</name>
    <name type="common">Nematode worm</name>
    <dbReference type="NCBI Taxonomy" id="6257"/>
    <lineage>
        <taxon>Eukaryota</taxon>
        <taxon>Metazoa</taxon>
        <taxon>Ecdysozoa</taxon>
        <taxon>Nematoda</taxon>
        <taxon>Chromadorea</taxon>
        <taxon>Rhabditida</taxon>
        <taxon>Spirurina</taxon>
        <taxon>Ascaridomorpha</taxon>
        <taxon>Ascaridoidea</taxon>
        <taxon>Ascarididae</taxon>
        <taxon>Parascaris</taxon>
    </lineage>
</organism>
<dbReference type="PANTHER" id="PTHR46771">
    <property type="entry name" value="DETERIN"/>
    <property type="match status" value="1"/>
</dbReference>
<name>A0A915CEF1_PARUN</name>
<dbReference type="SMART" id="SM00238">
    <property type="entry name" value="BIR"/>
    <property type="match status" value="1"/>
</dbReference>
<dbReference type="InterPro" id="IPR001370">
    <property type="entry name" value="BIR_rpt"/>
</dbReference>
<sequence>ASNVVSVMSVMAEGANLSELFQSGCEYFFYETRLRSFTDRWPHRNPELIPQKMAEAGFFYRAEADEDDDCVQCPFCLKELTGWEPGDDPFIEHKKRQDRCLFMRLGKLEEDLTVRDFVRLIAQRRAAIMEAIYVETLELAERAQEKTEERIRKLVEKATKKDHRKIGGRTSKYAKK</sequence>
<evidence type="ECO:0000313" key="4">
    <source>
        <dbReference type="WBParaSite" id="PgR134_g014_t02"/>
    </source>
</evidence>
<dbReference type="Gene3D" id="1.10.1170.10">
    <property type="entry name" value="Inhibitor Of Apoptosis Protein (2mihbC-IAP-1), Chain A"/>
    <property type="match status" value="1"/>
</dbReference>
<dbReference type="PANTHER" id="PTHR46771:SF5">
    <property type="entry name" value="DETERIN"/>
    <property type="match status" value="1"/>
</dbReference>
<dbReference type="CDD" id="cd00022">
    <property type="entry name" value="BIR"/>
    <property type="match status" value="1"/>
</dbReference>
<dbReference type="WBParaSite" id="PgR134_g014_t02">
    <property type="protein sequence ID" value="PgR134_g014_t02"/>
    <property type="gene ID" value="PgR134_g014"/>
</dbReference>